<evidence type="ECO:0000256" key="4">
    <source>
        <dbReference type="ARBA" id="ARBA00022475"/>
    </source>
</evidence>
<comment type="similarity">
    <text evidence="12">Belongs to the pannexin family.</text>
</comment>
<dbReference type="PROSITE" id="PS51013">
    <property type="entry name" value="PANNEXIN"/>
    <property type="match status" value="1"/>
</dbReference>
<evidence type="ECO:0000256" key="12">
    <source>
        <dbReference type="RuleBase" id="RU010713"/>
    </source>
</evidence>
<protein>
    <recommendedName>
        <fullName evidence="12">Innexin</fullName>
    </recommendedName>
</protein>
<proteinExistence type="inferred from homology"/>
<evidence type="ECO:0000256" key="5">
    <source>
        <dbReference type="ARBA" id="ARBA00022692"/>
    </source>
</evidence>
<evidence type="ECO:0000256" key="11">
    <source>
        <dbReference type="ARBA" id="ARBA00023303"/>
    </source>
</evidence>
<keyword evidence="8 12" id="KW-1133">Transmembrane helix</keyword>
<accession>A0A1I7TKB4</accession>
<keyword evidence="7" id="KW-0965">Cell junction</keyword>
<dbReference type="AlphaFoldDB" id="A0A1I7TKB4"/>
<keyword evidence="4" id="KW-1003">Cell membrane</keyword>
<keyword evidence="6" id="KW-0303">Gap junction</keyword>
<evidence type="ECO:0000256" key="9">
    <source>
        <dbReference type="ARBA" id="ARBA00023065"/>
    </source>
</evidence>
<comment type="subcellular location">
    <subcellularLocation>
        <location evidence="1">Cell junction</location>
        <location evidence="1">Gap junction</location>
    </subcellularLocation>
    <subcellularLocation>
        <location evidence="2 12">Cell membrane</location>
        <topology evidence="2 12">Multi-pass membrane protein</topology>
    </subcellularLocation>
</comment>
<reference evidence="14" key="1">
    <citation type="submission" date="2016-11" db="UniProtKB">
        <authorList>
            <consortium name="WormBaseParasite"/>
        </authorList>
    </citation>
    <scope>IDENTIFICATION</scope>
</reference>
<dbReference type="eggNOG" id="ENOG502QWRS">
    <property type="taxonomic scope" value="Eukaryota"/>
</dbReference>
<gene>
    <name evidence="12" type="primary">inx</name>
</gene>
<feature type="transmembrane region" description="Helical" evidence="12">
    <location>
        <begin position="30"/>
        <end position="53"/>
    </location>
</feature>
<keyword evidence="13" id="KW-1185">Reference proteome</keyword>
<comment type="function">
    <text evidence="12">Structural component of the gap junctions.</text>
</comment>
<evidence type="ECO:0000256" key="2">
    <source>
        <dbReference type="ARBA" id="ARBA00004651"/>
    </source>
</evidence>
<dbReference type="WBParaSite" id="Csp11.Scaffold627.g6754.t1">
    <property type="protein sequence ID" value="Csp11.Scaffold627.g6754.t1"/>
    <property type="gene ID" value="Csp11.Scaffold627.g6754"/>
</dbReference>
<dbReference type="GO" id="GO:0005921">
    <property type="term" value="C:gap junction"/>
    <property type="evidence" value="ECO:0007669"/>
    <property type="project" value="UniProtKB-SubCell"/>
</dbReference>
<evidence type="ECO:0000256" key="6">
    <source>
        <dbReference type="ARBA" id="ARBA00022868"/>
    </source>
</evidence>
<sequence>MCDFEVRVLGNKHRHTVQCVLMINMFNEKVYVFLWFWLVIVGIATFLNLVNWIRKLMFRSARRAHIKSYLQVENNVSDDDSRSSQVLDKFVDYKLKSDGVFITHLIDNNGGSVFSHDVIVDMWDRFLQEEESRSQKKSTEFREL</sequence>
<dbReference type="Pfam" id="PF00876">
    <property type="entry name" value="Innexin"/>
    <property type="match status" value="1"/>
</dbReference>
<keyword evidence="10 12" id="KW-0472">Membrane</keyword>
<dbReference type="InterPro" id="IPR000990">
    <property type="entry name" value="Innexin"/>
</dbReference>
<dbReference type="GO" id="GO:0005886">
    <property type="term" value="C:plasma membrane"/>
    <property type="evidence" value="ECO:0007669"/>
    <property type="project" value="UniProtKB-SubCell"/>
</dbReference>
<dbReference type="GO" id="GO:0005243">
    <property type="term" value="F:gap junction channel activity"/>
    <property type="evidence" value="ECO:0007669"/>
    <property type="project" value="TreeGrafter"/>
</dbReference>
<organism evidence="13 14">
    <name type="scientific">Caenorhabditis tropicalis</name>
    <dbReference type="NCBI Taxonomy" id="1561998"/>
    <lineage>
        <taxon>Eukaryota</taxon>
        <taxon>Metazoa</taxon>
        <taxon>Ecdysozoa</taxon>
        <taxon>Nematoda</taxon>
        <taxon>Chromadorea</taxon>
        <taxon>Rhabditida</taxon>
        <taxon>Rhabditina</taxon>
        <taxon>Rhabditomorpha</taxon>
        <taxon>Rhabditoidea</taxon>
        <taxon>Rhabditidae</taxon>
        <taxon>Peloderinae</taxon>
        <taxon>Caenorhabditis</taxon>
    </lineage>
</organism>
<evidence type="ECO:0000313" key="13">
    <source>
        <dbReference type="Proteomes" id="UP000095282"/>
    </source>
</evidence>
<comment type="caution">
    <text evidence="12">Lacks conserved residue(s) required for the propagation of feature annotation.</text>
</comment>
<evidence type="ECO:0000256" key="3">
    <source>
        <dbReference type="ARBA" id="ARBA00022448"/>
    </source>
</evidence>
<dbReference type="PANTHER" id="PTHR11893:SF45">
    <property type="entry name" value="INNEXIN"/>
    <property type="match status" value="1"/>
</dbReference>
<keyword evidence="5 12" id="KW-0812">Transmembrane</keyword>
<name>A0A1I7TKB4_9PELO</name>
<dbReference type="GO" id="GO:0034220">
    <property type="term" value="P:monoatomic ion transmembrane transport"/>
    <property type="evidence" value="ECO:0007669"/>
    <property type="project" value="UniProtKB-KW"/>
</dbReference>
<keyword evidence="11 12" id="KW-0407">Ion channel</keyword>
<dbReference type="PANTHER" id="PTHR11893">
    <property type="entry name" value="INNEXIN"/>
    <property type="match status" value="1"/>
</dbReference>
<evidence type="ECO:0000256" key="7">
    <source>
        <dbReference type="ARBA" id="ARBA00022949"/>
    </source>
</evidence>
<evidence type="ECO:0000313" key="14">
    <source>
        <dbReference type="WBParaSite" id="Csp11.Scaffold627.g6754.t1"/>
    </source>
</evidence>
<keyword evidence="3 12" id="KW-0813">Transport</keyword>
<evidence type="ECO:0000256" key="8">
    <source>
        <dbReference type="ARBA" id="ARBA00022989"/>
    </source>
</evidence>
<keyword evidence="9 12" id="KW-0406">Ion transport</keyword>
<dbReference type="Proteomes" id="UP000095282">
    <property type="component" value="Unplaced"/>
</dbReference>
<evidence type="ECO:0000256" key="1">
    <source>
        <dbReference type="ARBA" id="ARBA00004610"/>
    </source>
</evidence>
<evidence type="ECO:0000256" key="10">
    <source>
        <dbReference type="ARBA" id="ARBA00023136"/>
    </source>
</evidence>